<sequence length="249" mass="27305">MAGPRRAGRHRPPTSDARGPDRAILGIFRVLVAAILVTALALGAVVAAPYVVDELEERTSPVTFEEPPPAGDRNPELVDPDDPSRSTYDATAGTVTSDVVEDFVHQKVNERRTEHGLEPIEWDGTVASVSRAHSVDMADRSYFNHTNPDGENPMDRFNDVGGYCRGYGENIAMTWVDRKVRHPDGSTTTYETPEALAEGLVEQWMNSPPHRRAILEESWDRGGVGVYLADDGQVFATHNFCQTSSSPFG</sequence>
<feature type="region of interest" description="Disordered" evidence="1">
    <location>
        <begin position="59"/>
        <end position="92"/>
    </location>
</feature>
<dbReference type="Gene3D" id="3.40.33.10">
    <property type="entry name" value="CAP"/>
    <property type="match status" value="1"/>
</dbReference>
<accession>A0ABD5NZ75</accession>
<reference evidence="4 5" key="1">
    <citation type="journal article" date="2014" name="Int. J. Syst. Evol. Microbiol.">
        <title>Complete genome sequence of Corynebacterium casei LMG S-19264T (=DSM 44701T), isolated from a smear-ripened cheese.</title>
        <authorList>
            <consortium name="US DOE Joint Genome Institute (JGI-PGF)"/>
            <person name="Walter F."/>
            <person name="Albersmeier A."/>
            <person name="Kalinowski J."/>
            <person name="Ruckert C."/>
        </authorList>
    </citation>
    <scope>NUCLEOTIDE SEQUENCE [LARGE SCALE GENOMIC DNA]</scope>
    <source>
        <strain evidence="4 5">IBRC-M 10912</strain>
    </source>
</reference>
<feature type="transmembrane region" description="Helical" evidence="2">
    <location>
        <begin position="27"/>
        <end position="52"/>
    </location>
</feature>
<keyword evidence="2" id="KW-0472">Membrane</keyword>
<gene>
    <name evidence="4" type="ORF">ACFOZ7_08430</name>
</gene>
<dbReference type="SUPFAM" id="SSF55797">
    <property type="entry name" value="PR-1-like"/>
    <property type="match status" value="1"/>
</dbReference>
<keyword evidence="2" id="KW-0812">Transmembrane</keyword>
<dbReference type="AlphaFoldDB" id="A0ABD5NZ75"/>
<evidence type="ECO:0000259" key="3">
    <source>
        <dbReference type="Pfam" id="PF00188"/>
    </source>
</evidence>
<evidence type="ECO:0000256" key="2">
    <source>
        <dbReference type="SAM" id="Phobius"/>
    </source>
</evidence>
<dbReference type="CDD" id="cd05379">
    <property type="entry name" value="CAP_bacterial"/>
    <property type="match status" value="1"/>
</dbReference>
<dbReference type="RefSeq" id="WP_246971035.1">
    <property type="nucleotide sequence ID" value="NZ_CP095397.1"/>
</dbReference>
<dbReference type="EMBL" id="JBHSDJ010000024">
    <property type="protein sequence ID" value="MFC4247023.1"/>
    <property type="molecule type" value="Genomic_DNA"/>
</dbReference>
<dbReference type="Pfam" id="PF00188">
    <property type="entry name" value="CAP"/>
    <property type="match status" value="1"/>
</dbReference>
<organism evidence="4 5">
    <name type="scientific">Natribaculum luteum</name>
    <dbReference type="NCBI Taxonomy" id="1586232"/>
    <lineage>
        <taxon>Archaea</taxon>
        <taxon>Methanobacteriati</taxon>
        <taxon>Methanobacteriota</taxon>
        <taxon>Stenosarchaea group</taxon>
        <taxon>Halobacteria</taxon>
        <taxon>Halobacteriales</taxon>
        <taxon>Natrialbaceae</taxon>
        <taxon>Natribaculum</taxon>
    </lineage>
</organism>
<dbReference type="GeneID" id="71852163"/>
<dbReference type="PANTHER" id="PTHR31157:SF1">
    <property type="entry name" value="SCP DOMAIN-CONTAINING PROTEIN"/>
    <property type="match status" value="1"/>
</dbReference>
<name>A0ABD5NZ75_9EURY</name>
<dbReference type="PANTHER" id="PTHR31157">
    <property type="entry name" value="SCP DOMAIN-CONTAINING PROTEIN"/>
    <property type="match status" value="1"/>
</dbReference>
<evidence type="ECO:0000313" key="5">
    <source>
        <dbReference type="Proteomes" id="UP001595821"/>
    </source>
</evidence>
<comment type="caution">
    <text evidence="4">The sequence shown here is derived from an EMBL/GenBank/DDBJ whole genome shotgun (WGS) entry which is preliminary data.</text>
</comment>
<keyword evidence="2" id="KW-1133">Transmembrane helix</keyword>
<dbReference type="InterPro" id="IPR035940">
    <property type="entry name" value="CAP_sf"/>
</dbReference>
<feature type="domain" description="SCP" evidence="3">
    <location>
        <begin position="107"/>
        <end position="237"/>
    </location>
</feature>
<protein>
    <submittedName>
        <fullName evidence="4">CAP domain-containing protein</fullName>
    </submittedName>
</protein>
<proteinExistence type="predicted"/>
<dbReference type="Proteomes" id="UP001595821">
    <property type="component" value="Unassembled WGS sequence"/>
</dbReference>
<evidence type="ECO:0000313" key="4">
    <source>
        <dbReference type="EMBL" id="MFC4247023.1"/>
    </source>
</evidence>
<evidence type="ECO:0000256" key="1">
    <source>
        <dbReference type="SAM" id="MobiDB-lite"/>
    </source>
</evidence>
<dbReference type="InterPro" id="IPR014044">
    <property type="entry name" value="CAP_dom"/>
</dbReference>